<evidence type="ECO:0000313" key="2">
    <source>
        <dbReference type="EMBL" id="UUI76806.1"/>
    </source>
</evidence>
<reference evidence="2 3" key="1">
    <citation type="submission" date="2022-07" db="EMBL/GenBank/DDBJ databases">
        <title>Novel species in genus cellulomonas.</title>
        <authorList>
            <person name="Ye L."/>
        </authorList>
    </citation>
    <scope>NUCLEOTIDE SEQUENCE [LARGE SCALE GENOMIC DNA]</scope>
    <source>
        <strain evidence="3">zg-Y338</strain>
    </source>
</reference>
<gene>
    <name evidence="2" type="ORF">NP064_08025</name>
</gene>
<dbReference type="Pfam" id="PF25362">
    <property type="entry name" value="bPH_11"/>
    <property type="match status" value="1"/>
</dbReference>
<proteinExistence type="predicted"/>
<dbReference type="RefSeq" id="WP_227569103.1">
    <property type="nucleotide sequence ID" value="NZ_CP101988.1"/>
</dbReference>
<dbReference type="EMBL" id="CP101988">
    <property type="protein sequence ID" value="UUI76806.1"/>
    <property type="molecule type" value="Genomic_DNA"/>
</dbReference>
<feature type="domain" description="PH" evidence="1">
    <location>
        <begin position="36"/>
        <end position="161"/>
    </location>
</feature>
<evidence type="ECO:0000259" key="1">
    <source>
        <dbReference type="Pfam" id="PF25362"/>
    </source>
</evidence>
<name>A0ABY5L5K0_9CELL</name>
<accession>A0ABY5L5K0</accession>
<protein>
    <recommendedName>
        <fullName evidence="1">PH domain-containing protein</fullName>
    </recommendedName>
</protein>
<sequence>MRQALTIGALLALGLLALWLMRRGWRNRGERTAAVVPDLPEAPADGVRGPALTGPMEATYVSSTRSGDWLDRVVAHDLGVRSSAEAQVFGQGVLIARRGAPDIWVPAHALRAVGSTSGMAGKYVGGDGIVVLTWAPDGDERGLDTGVRPRRAEDRIRLLEASRELIDPASPATKEQQ</sequence>
<evidence type="ECO:0000313" key="3">
    <source>
        <dbReference type="Proteomes" id="UP001316189"/>
    </source>
</evidence>
<dbReference type="Proteomes" id="UP001316189">
    <property type="component" value="Chromosome"/>
</dbReference>
<keyword evidence="3" id="KW-1185">Reference proteome</keyword>
<dbReference type="InterPro" id="IPR057446">
    <property type="entry name" value="PH_bac"/>
</dbReference>
<organism evidence="2 3">
    <name type="scientific">Cellulomonas chengniuliangii</name>
    <dbReference type="NCBI Taxonomy" id="2968084"/>
    <lineage>
        <taxon>Bacteria</taxon>
        <taxon>Bacillati</taxon>
        <taxon>Actinomycetota</taxon>
        <taxon>Actinomycetes</taxon>
        <taxon>Micrococcales</taxon>
        <taxon>Cellulomonadaceae</taxon>
        <taxon>Cellulomonas</taxon>
    </lineage>
</organism>